<dbReference type="EMBL" id="JACEFO010000338">
    <property type="protein sequence ID" value="KAF8775031.1"/>
    <property type="molecule type" value="Genomic_DNA"/>
</dbReference>
<keyword evidence="2" id="KW-1185">Reference proteome</keyword>
<dbReference type="InterPro" id="IPR032675">
    <property type="entry name" value="LRR_dom_sf"/>
</dbReference>
<comment type="caution">
    <text evidence="1">The sequence shown here is derived from an EMBL/GenBank/DDBJ whole genome shotgun (WGS) entry which is preliminary data.</text>
</comment>
<protein>
    <submittedName>
        <fullName evidence="1">Uncharacterized protein</fullName>
    </submittedName>
</protein>
<name>A0A835FTK0_9POAL</name>
<organism evidence="1 2">
    <name type="scientific">Digitaria exilis</name>
    <dbReference type="NCBI Taxonomy" id="1010633"/>
    <lineage>
        <taxon>Eukaryota</taxon>
        <taxon>Viridiplantae</taxon>
        <taxon>Streptophyta</taxon>
        <taxon>Embryophyta</taxon>
        <taxon>Tracheophyta</taxon>
        <taxon>Spermatophyta</taxon>
        <taxon>Magnoliopsida</taxon>
        <taxon>Liliopsida</taxon>
        <taxon>Poales</taxon>
        <taxon>Poaceae</taxon>
        <taxon>PACMAD clade</taxon>
        <taxon>Panicoideae</taxon>
        <taxon>Panicodae</taxon>
        <taxon>Paniceae</taxon>
        <taxon>Anthephorinae</taxon>
        <taxon>Digitaria</taxon>
    </lineage>
</organism>
<dbReference type="OrthoDB" id="2095648at2759"/>
<gene>
    <name evidence="1" type="ORF">HU200_005081</name>
</gene>
<accession>A0A835FTK0</accession>
<dbReference type="Proteomes" id="UP000636709">
    <property type="component" value="Unassembled WGS sequence"/>
</dbReference>
<evidence type="ECO:0000313" key="1">
    <source>
        <dbReference type="EMBL" id="KAF8775031.1"/>
    </source>
</evidence>
<proteinExistence type="predicted"/>
<evidence type="ECO:0000313" key="2">
    <source>
        <dbReference type="Proteomes" id="UP000636709"/>
    </source>
</evidence>
<sequence length="91" mass="10396">MHRLRYLKISGSRLTNKSLAVILDNCPQLESIDLSCLNIVIDDVIQAKYDAIKISSSPTDGHFLINDGYGHYWSDRDDWESESGEDDFDPY</sequence>
<dbReference type="AlphaFoldDB" id="A0A835FTK0"/>
<reference evidence="1" key="1">
    <citation type="submission" date="2020-07" db="EMBL/GenBank/DDBJ databases">
        <title>Genome sequence and genetic diversity analysis of an under-domesticated orphan crop, white fonio (Digitaria exilis).</title>
        <authorList>
            <person name="Bennetzen J.L."/>
            <person name="Chen S."/>
            <person name="Ma X."/>
            <person name="Wang X."/>
            <person name="Yssel A.E.J."/>
            <person name="Chaluvadi S.R."/>
            <person name="Johnson M."/>
            <person name="Gangashetty P."/>
            <person name="Hamidou F."/>
            <person name="Sanogo M.D."/>
            <person name="Zwaenepoel A."/>
            <person name="Wallace J."/>
            <person name="Van De Peer Y."/>
            <person name="Van Deynze A."/>
        </authorList>
    </citation>
    <scope>NUCLEOTIDE SEQUENCE</scope>
    <source>
        <tissue evidence="1">Leaves</tissue>
    </source>
</reference>
<dbReference type="Gene3D" id="3.80.10.10">
    <property type="entry name" value="Ribonuclease Inhibitor"/>
    <property type="match status" value="1"/>
</dbReference>
<dbReference type="SUPFAM" id="SSF52047">
    <property type="entry name" value="RNI-like"/>
    <property type="match status" value="1"/>
</dbReference>